<evidence type="ECO:0000256" key="1">
    <source>
        <dbReference type="SAM" id="MobiDB-lite"/>
    </source>
</evidence>
<feature type="compositionally biased region" description="Polar residues" evidence="1">
    <location>
        <begin position="1"/>
        <end position="11"/>
    </location>
</feature>
<evidence type="ECO:0000313" key="3">
    <source>
        <dbReference type="Proteomes" id="UP000070501"/>
    </source>
</evidence>
<reference evidence="3" key="1">
    <citation type="submission" date="2016-02" db="EMBL/GenBank/DDBJ databases">
        <title>Draft genome sequence of Microdochium bolleyi, a fungal endophyte of beachgrass.</title>
        <authorList>
            <consortium name="DOE Joint Genome Institute"/>
            <person name="David A.S."/>
            <person name="May G."/>
            <person name="Haridas S."/>
            <person name="Lim J."/>
            <person name="Wang M."/>
            <person name="Labutti K."/>
            <person name="Lipzen A."/>
            <person name="Barry K."/>
            <person name="Grigoriev I.V."/>
        </authorList>
    </citation>
    <scope>NUCLEOTIDE SEQUENCE [LARGE SCALE GENOMIC DNA]</scope>
    <source>
        <strain evidence="3">J235TASD1</strain>
    </source>
</reference>
<evidence type="ECO:0008006" key="4">
    <source>
        <dbReference type="Google" id="ProtNLM"/>
    </source>
</evidence>
<name>A0A136J4R4_9PEZI</name>
<dbReference type="Proteomes" id="UP000070501">
    <property type="component" value="Unassembled WGS sequence"/>
</dbReference>
<dbReference type="EMBL" id="KQ964249">
    <property type="protein sequence ID" value="KXJ92079.1"/>
    <property type="molecule type" value="Genomic_DNA"/>
</dbReference>
<protein>
    <recommendedName>
        <fullName evidence="4">Hemerythrin-like domain-containing protein</fullName>
    </recommendedName>
</protein>
<dbReference type="AlphaFoldDB" id="A0A136J4R4"/>
<organism evidence="2 3">
    <name type="scientific">Microdochium bolleyi</name>
    <dbReference type="NCBI Taxonomy" id="196109"/>
    <lineage>
        <taxon>Eukaryota</taxon>
        <taxon>Fungi</taxon>
        <taxon>Dikarya</taxon>
        <taxon>Ascomycota</taxon>
        <taxon>Pezizomycotina</taxon>
        <taxon>Sordariomycetes</taxon>
        <taxon>Xylariomycetidae</taxon>
        <taxon>Xylariales</taxon>
        <taxon>Microdochiaceae</taxon>
        <taxon>Microdochium</taxon>
    </lineage>
</organism>
<evidence type="ECO:0000313" key="2">
    <source>
        <dbReference type="EMBL" id="KXJ92079.1"/>
    </source>
</evidence>
<keyword evidence="3" id="KW-1185">Reference proteome</keyword>
<gene>
    <name evidence="2" type="ORF">Micbo1qcDRAFT_195031</name>
</gene>
<dbReference type="InParanoid" id="A0A136J4R4"/>
<sequence length="374" mass="40580">MSDRSSVNSWPSREGLPDKSKNTTSTNSTVSVGSRFAWADEPFALIPTPVTTLNGNVHHPAAHMANESAHLYNAMLRGLNAIYQQAPYINTSAATDVADFNFLVHSWAAWVIHHLELRAANLFPAIEAVLLKPVAGHRHDQPLQQTSGGQHAQPAPQLTVVSDLVHEQSLFVPTLHKVLATAEAAHLHPETYNPAEFVSLLVSSNLGEAMQAHMYRQVHTVFLDTIYALSGTAGSIAAQVTGERLLACWQATDAASSQVMDRFVVPPMMVRCRDVTYESGHDWPGLPVPSVHAIADRLSLPHKGAWRFLPCNVWGRPMELHALVVAHQQGVEMDRHAGLVDAKGKGKAHAAPDDLGVPQSVIDQVTVQEEASAP</sequence>
<proteinExistence type="predicted"/>
<feature type="region of interest" description="Disordered" evidence="1">
    <location>
        <begin position="1"/>
        <end position="28"/>
    </location>
</feature>
<dbReference type="OrthoDB" id="58416at2759"/>
<accession>A0A136J4R4</accession>